<accession>A0ABQ0IVJ5</accession>
<evidence type="ECO:0000313" key="2">
    <source>
        <dbReference type="EMBL" id="GAD26229.1"/>
    </source>
</evidence>
<dbReference type="Gene3D" id="2.160.20.20">
    <property type="match status" value="1"/>
</dbReference>
<dbReference type="Proteomes" id="UP000018209">
    <property type="component" value="Unassembled WGS sequence"/>
</dbReference>
<dbReference type="InterPro" id="IPR036844">
    <property type="entry name" value="Hint_dom_sf"/>
</dbReference>
<sequence length="541" mass="57008">MSISSDILISTSVLTVSSGGQIQSLSGDPNPTEIPAGTTVSGGYASGITQTVAGSAVGFTVKGQDQPYNFNNMYYPGLQIVQSGGVVIDTNVIAETYRVGGAFNSSAASGTQIVLNGGSALNTTLQGEEYIVTAGMRNPYILSINSAVQHISSGGYASGINVQTAGVSIVSAGGYATGTTISGVTKNLALYNINTNPMDVAYPVQISGEQIVYGTSEDVTLLSDGLLDVTGIARHVTVSSGGELIGENDATLSDITVRGGGIIMLGSSTTFTDPITVQSSAVFIFNDIDNSSNLVSAAVVSTSGTSGTLEVISAGTVVQDLAIQGDFSSPLYFTKAASGNRFEMGFGTPCYCPGTLIATETEELPIEELKIGTPVRTASGQLRPISWIGRRSYDPIFAYGNRDVLPILIRKGALGNNLPRRDLTVSPLHAMFLDGYLIPALHLVNDLTIIQIEKPNEINYIHLELETHDILLAEGAPSESFLDDSSRGMFHNAHEYNELYPDAPVMPPQYCAPRLEDGAELARIHQRLKNYAQQVLSEKAA</sequence>
<evidence type="ECO:0000259" key="1">
    <source>
        <dbReference type="Pfam" id="PF13403"/>
    </source>
</evidence>
<keyword evidence="3" id="KW-1185">Reference proteome</keyword>
<name>A0ABQ0IVJ5_GLUTH</name>
<dbReference type="Pfam" id="PF13403">
    <property type="entry name" value="Hint_2"/>
    <property type="match status" value="1"/>
</dbReference>
<dbReference type="SUPFAM" id="SSF51294">
    <property type="entry name" value="Hedgehog/intein (Hint) domain"/>
    <property type="match status" value="1"/>
</dbReference>
<dbReference type="InterPro" id="IPR028992">
    <property type="entry name" value="Hedgehog/Intein_dom"/>
</dbReference>
<dbReference type="InterPro" id="IPR012332">
    <property type="entry name" value="Autotransporter_pectin_lyase_C"/>
</dbReference>
<reference evidence="2 3" key="1">
    <citation type="submission" date="2013-08" db="EMBL/GenBank/DDBJ databases">
        <title>Gluconobacter thailandicus NBRC 3257 whole genome sequence.</title>
        <authorList>
            <person name="Matsutani M."/>
            <person name="Yakushi T."/>
            <person name="Matsushita K."/>
        </authorList>
    </citation>
    <scope>NUCLEOTIDE SEQUENCE [LARGE SCALE GENOMIC DNA]</scope>
    <source>
        <strain evidence="2 3">NBRC 3257</strain>
    </source>
</reference>
<protein>
    <recommendedName>
        <fullName evidence="1">Hedgehog/Intein (Hint) domain-containing protein</fullName>
    </recommendedName>
</protein>
<comment type="caution">
    <text evidence="2">The sequence shown here is derived from an EMBL/GenBank/DDBJ whole genome shotgun (WGS) entry which is preliminary data.</text>
</comment>
<dbReference type="RefSeq" id="WP_007284078.1">
    <property type="nucleotide sequence ID" value="NZ_BASM01000015.1"/>
</dbReference>
<gene>
    <name evidence="2" type="ORF">NBRC3257_1228</name>
</gene>
<organism evidence="2 3">
    <name type="scientific">Gluconobacter thailandicus NBRC 3257</name>
    <dbReference type="NCBI Taxonomy" id="1381097"/>
    <lineage>
        <taxon>Bacteria</taxon>
        <taxon>Pseudomonadati</taxon>
        <taxon>Pseudomonadota</taxon>
        <taxon>Alphaproteobacteria</taxon>
        <taxon>Acetobacterales</taxon>
        <taxon>Acetobacteraceae</taxon>
        <taxon>Gluconobacter</taxon>
    </lineage>
</organism>
<proteinExistence type="predicted"/>
<dbReference type="EMBL" id="BASM01000015">
    <property type="protein sequence ID" value="GAD26229.1"/>
    <property type="molecule type" value="Genomic_DNA"/>
</dbReference>
<evidence type="ECO:0000313" key="3">
    <source>
        <dbReference type="Proteomes" id="UP000018209"/>
    </source>
</evidence>
<feature type="domain" description="Hedgehog/Intein (Hint)" evidence="1">
    <location>
        <begin position="349"/>
        <end position="484"/>
    </location>
</feature>